<comment type="function">
    <text evidence="8">Aux/IAA proteins are short-lived transcriptional factors that function as repressors of early auxin response genes at low auxin concentrations.</text>
</comment>
<keyword evidence="4 8" id="KW-0805">Transcription regulation</keyword>
<evidence type="ECO:0000313" key="11">
    <source>
        <dbReference type="Proteomes" id="UP000245207"/>
    </source>
</evidence>
<comment type="subunit">
    <text evidence="8">Homodimers and heterodimers.</text>
</comment>
<dbReference type="GO" id="GO:0009734">
    <property type="term" value="P:auxin-activated signaling pathway"/>
    <property type="evidence" value="ECO:0007669"/>
    <property type="project" value="UniProtKB-UniRule"/>
</dbReference>
<evidence type="ECO:0000256" key="1">
    <source>
        <dbReference type="ARBA" id="ARBA00004123"/>
    </source>
</evidence>
<dbReference type="InterPro" id="IPR033389">
    <property type="entry name" value="AUX/IAA_dom"/>
</dbReference>
<dbReference type="PANTHER" id="PTHR31734:SF253">
    <property type="entry name" value="AUXIN-RESPONSIVE PROTEIN"/>
    <property type="match status" value="1"/>
</dbReference>
<evidence type="ECO:0000256" key="3">
    <source>
        <dbReference type="ARBA" id="ARBA00022491"/>
    </source>
</evidence>
<dbReference type="Pfam" id="PF02309">
    <property type="entry name" value="AUX_IAA"/>
    <property type="match status" value="1"/>
</dbReference>
<dbReference type="Gene3D" id="3.10.20.90">
    <property type="entry name" value="Phosphatidylinositol 3-kinase Catalytic Subunit, Chain A, domain 1"/>
    <property type="match status" value="1"/>
</dbReference>
<dbReference type="PANTHER" id="PTHR31734">
    <property type="entry name" value="AUXIN-RESPONSIVE PROTEIN IAA17"/>
    <property type="match status" value="1"/>
</dbReference>
<protein>
    <recommendedName>
        <fullName evidence="8">Auxin-responsive protein</fullName>
    </recommendedName>
</protein>
<comment type="similarity">
    <text evidence="2 8">Belongs to the Aux/IAA family.</text>
</comment>
<evidence type="ECO:0000256" key="6">
    <source>
        <dbReference type="ARBA" id="ARBA00023242"/>
    </source>
</evidence>
<dbReference type="InterPro" id="IPR053793">
    <property type="entry name" value="PB1-like"/>
</dbReference>
<dbReference type="GO" id="GO:0005634">
    <property type="term" value="C:nucleus"/>
    <property type="evidence" value="ECO:0007669"/>
    <property type="project" value="UniProtKB-SubCell"/>
</dbReference>
<dbReference type="EMBL" id="PKPP01002101">
    <property type="protein sequence ID" value="PWA77607.1"/>
    <property type="molecule type" value="Genomic_DNA"/>
</dbReference>
<dbReference type="Proteomes" id="UP000245207">
    <property type="component" value="Unassembled WGS sequence"/>
</dbReference>
<accession>A0A2U1NVX4</accession>
<reference evidence="10 11" key="1">
    <citation type="journal article" date="2018" name="Mol. Plant">
        <title>The genome of Artemisia annua provides insight into the evolution of Asteraceae family and artemisinin biosynthesis.</title>
        <authorList>
            <person name="Shen Q."/>
            <person name="Zhang L."/>
            <person name="Liao Z."/>
            <person name="Wang S."/>
            <person name="Yan T."/>
            <person name="Shi P."/>
            <person name="Liu M."/>
            <person name="Fu X."/>
            <person name="Pan Q."/>
            <person name="Wang Y."/>
            <person name="Lv Z."/>
            <person name="Lu X."/>
            <person name="Zhang F."/>
            <person name="Jiang W."/>
            <person name="Ma Y."/>
            <person name="Chen M."/>
            <person name="Hao X."/>
            <person name="Li L."/>
            <person name="Tang Y."/>
            <person name="Lv G."/>
            <person name="Zhou Y."/>
            <person name="Sun X."/>
            <person name="Brodelius P.E."/>
            <person name="Rose J.K.C."/>
            <person name="Tang K."/>
        </authorList>
    </citation>
    <scope>NUCLEOTIDE SEQUENCE [LARGE SCALE GENOMIC DNA]</scope>
    <source>
        <strain evidence="11">cv. Huhao1</strain>
        <tissue evidence="10">Leaf</tissue>
    </source>
</reference>
<dbReference type="SUPFAM" id="SSF54277">
    <property type="entry name" value="CAD &amp; PB1 domains"/>
    <property type="match status" value="1"/>
</dbReference>
<organism evidence="10 11">
    <name type="scientific">Artemisia annua</name>
    <name type="common">Sweet wormwood</name>
    <dbReference type="NCBI Taxonomy" id="35608"/>
    <lineage>
        <taxon>Eukaryota</taxon>
        <taxon>Viridiplantae</taxon>
        <taxon>Streptophyta</taxon>
        <taxon>Embryophyta</taxon>
        <taxon>Tracheophyta</taxon>
        <taxon>Spermatophyta</taxon>
        <taxon>Magnoliopsida</taxon>
        <taxon>eudicotyledons</taxon>
        <taxon>Gunneridae</taxon>
        <taxon>Pentapetalae</taxon>
        <taxon>asterids</taxon>
        <taxon>campanulids</taxon>
        <taxon>Asterales</taxon>
        <taxon>Asteraceae</taxon>
        <taxon>Asteroideae</taxon>
        <taxon>Anthemideae</taxon>
        <taxon>Artemisiinae</taxon>
        <taxon>Artemisia</taxon>
    </lineage>
</organism>
<evidence type="ECO:0000256" key="4">
    <source>
        <dbReference type="ARBA" id="ARBA00023015"/>
    </source>
</evidence>
<dbReference type="PROSITE" id="PS51745">
    <property type="entry name" value="PB1"/>
    <property type="match status" value="1"/>
</dbReference>
<dbReference type="OrthoDB" id="773336at2759"/>
<evidence type="ECO:0000259" key="9">
    <source>
        <dbReference type="PROSITE" id="PS51745"/>
    </source>
</evidence>
<keyword evidence="3 8" id="KW-0678">Repressor</keyword>
<dbReference type="AlphaFoldDB" id="A0A2U1NVX4"/>
<comment type="subcellular location">
    <subcellularLocation>
        <location evidence="1 8">Nucleus</location>
    </subcellularLocation>
</comment>
<evidence type="ECO:0000313" key="10">
    <source>
        <dbReference type="EMBL" id="PWA77607.1"/>
    </source>
</evidence>
<feature type="domain" description="PB1" evidence="9">
    <location>
        <begin position="122"/>
        <end position="212"/>
    </location>
</feature>
<keyword evidence="6 8" id="KW-0539">Nucleus</keyword>
<evidence type="ECO:0000256" key="8">
    <source>
        <dbReference type="RuleBase" id="RU004549"/>
    </source>
</evidence>
<evidence type="ECO:0000256" key="2">
    <source>
        <dbReference type="ARBA" id="ARBA00006728"/>
    </source>
</evidence>
<dbReference type="GO" id="GO:0006355">
    <property type="term" value="P:regulation of DNA-templated transcription"/>
    <property type="evidence" value="ECO:0007669"/>
    <property type="project" value="InterPro"/>
</dbReference>
<keyword evidence="11" id="KW-1185">Reference proteome</keyword>
<keyword evidence="7 8" id="KW-0927">Auxin signaling pathway</keyword>
<dbReference type="STRING" id="35608.A0A2U1NVX4"/>
<proteinExistence type="inferred from homology"/>
<keyword evidence="5 8" id="KW-0804">Transcription</keyword>
<evidence type="ECO:0000256" key="5">
    <source>
        <dbReference type="ARBA" id="ARBA00023163"/>
    </source>
</evidence>
<dbReference type="InterPro" id="IPR003311">
    <property type="entry name" value="AUX_IAA"/>
</dbReference>
<sequence length="215" mass="23756">MDANSKTMLKGNHDMLLAKVYDDVDDDGEIELGLGLSIGGCGGLRKSEEDLMPCCSSSSSSDSVKIPKSKIVGTKRRVVESVSPPNATSVVGWPPIRRGHRMPILANQIKSEQEELSKINRHLSVKVNMEGTPIGRKVDLYAHTSYEMLAQTLENMFYGTHNALGSSRLLNGTSDFVLTYEDKDGDCMLVGDVPWQMFLGSVKRLRILRNTNMQH</sequence>
<gene>
    <name evidence="10" type="ORF">CTI12_AA205140</name>
</gene>
<name>A0A2U1NVX4_ARTAN</name>
<evidence type="ECO:0000256" key="7">
    <source>
        <dbReference type="ARBA" id="ARBA00023294"/>
    </source>
</evidence>
<comment type="caution">
    <text evidence="10">The sequence shown here is derived from an EMBL/GenBank/DDBJ whole genome shotgun (WGS) entry which is preliminary data.</text>
</comment>